<feature type="region of interest" description="Disordered" evidence="1">
    <location>
        <begin position="40"/>
        <end position="136"/>
    </location>
</feature>
<protein>
    <submittedName>
        <fullName evidence="2">Uncharacterized protein</fullName>
    </submittedName>
</protein>
<evidence type="ECO:0000313" key="3">
    <source>
        <dbReference type="Proteomes" id="UP000235388"/>
    </source>
</evidence>
<proteinExistence type="predicted"/>
<keyword evidence="3" id="KW-1185">Reference proteome</keyword>
<dbReference type="EMBL" id="PGCJ01000584">
    <property type="protein sequence ID" value="PLW25829.1"/>
    <property type="molecule type" value="Genomic_DNA"/>
</dbReference>
<organism evidence="2 3">
    <name type="scientific">Puccinia coronata f. sp. avenae</name>
    <dbReference type="NCBI Taxonomy" id="200324"/>
    <lineage>
        <taxon>Eukaryota</taxon>
        <taxon>Fungi</taxon>
        <taxon>Dikarya</taxon>
        <taxon>Basidiomycota</taxon>
        <taxon>Pucciniomycotina</taxon>
        <taxon>Pucciniomycetes</taxon>
        <taxon>Pucciniales</taxon>
        <taxon>Pucciniaceae</taxon>
        <taxon>Puccinia</taxon>
    </lineage>
</organism>
<dbReference type="AlphaFoldDB" id="A0A2N5TK20"/>
<comment type="caution">
    <text evidence="2">The sequence shown here is derived from an EMBL/GenBank/DDBJ whole genome shotgun (WGS) entry which is preliminary data.</text>
</comment>
<feature type="compositionally biased region" description="Basic and acidic residues" evidence="1">
    <location>
        <begin position="98"/>
        <end position="123"/>
    </location>
</feature>
<feature type="compositionally biased region" description="Polar residues" evidence="1">
    <location>
        <begin position="124"/>
        <end position="136"/>
    </location>
</feature>
<name>A0A2N5TK20_9BASI</name>
<evidence type="ECO:0000313" key="2">
    <source>
        <dbReference type="EMBL" id="PLW25829.1"/>
    </source>
</evidence>
<reference evidence="2 3" key="1">
    <citation type="submission" date="2017-11" db="EMBL/GenBank/DDBJ databases">
        <title>De novo assembly and phasing of dikaryotic genomes from two isolates of Puccinia coronata f. sp. avenae, the causal agent of oat crown rust.</title>
        <authorList>
            <person name="Miller M.E."/>
            <person name="Zhang Y."/>
            <person name="Omidvar V."/>
            <person name="Sperschneider J."/>
            <person name="Schwessinger B."/>
            <person name="Raley C."/>
            <person name="Palmer J.M."/>
            <person name="Garnica D."/>
            <person name="Upadhyaya N."/>
            <person name="Rathjen J."/>
            <person name="Taylor J.M."/>
            <person name="Park R.F."/>
            <person name="Dodds P.N."/>
            <person name="Hirsch C.D."/>
            <person name="Kianian S.F."/>
            <person name="Figueroa M."/>
        </authorList>
    </citation>
    <scope>NUCLEOTIDE SEQUENCE [LARGE SCALE GENOMIC DNA]</scope>
    <source>
        <strain evidence="2">12NC29</strain>
    </source>
</reference>
<sequence length="198" mass="21514">MYSRSWSSEEESLINTSVKDIVAQHPNAEGSVPFEGMKALLCGSSNAPNNVEHPEECLEADSTSNSSESDTSKSKSQNNQDLRKSVSVLPSADDLQVLDDKTPSRKESPSEKLVSKTSEKDQSENLISSNTDGISSKIDQLVLSEMAKDTLVESRGNEVEANNEPKSRVALVHKNDTKAEITKATEDSNKVAPSKFKV</sequence>
<dbReference type="Proteomes" id="UP000235388">
    <property type="component" value="Unassembled WGS sequence"/>
</dbReference>
<accession>A0A2N5TK20</accession>
<gene>
    <name evidence="2" type="ORF">PCANC_23232</name>
</gene>
<evidence type="ECO:0000256" key="1">
    <source>
        <dbReference type="SAM" id="MobiDB-lite"/>
    </source>
</evidence>